<dbReference type="STRING" id="1042311.A0A2T3Z601"/>
<dbReference type="Pfam" id="PF00096">
    <property type="entry name" value="zf-C2H2"/>
    <property type="match status" value="2"/>
</dbReference>
<dbReference type="PANTHER" id="PTHR47660">
    <property type="entry name" value="TRANSCRIPTION FACTOR WITH C2H2 AND ZN(2)-CYS(6) DNA BINDING DOMAIN (EUROFUNG)-RELATED-RELATED"/>
    <property type="match status" value="1"/>
</dbReference>
<evidence type="ECO:0000259" key="11">
    <source>
        <dbReference type="PROSITE" id="PS50157"/>
    </source>
</evidence>
<feature type="region of interest" description="Disordered" evidence="9">
    <location>
        <begin position="102"/>
        <end position="165"/>
    </location>
</feature>
<evidence type="ECO:0000256" key="9">
    <source>
        <dbReference type="SAM" id="MobiDB-lite"/>
    </source>
</evidence>
<keyword evidence="1" id="KW-0479">Metal-binding</keyword>
<keyword evidence="6" id="KW-0804">Transcription</keyword>
<dbReference type="GO" id="GO:0006351">
    <property type="term" value="P:DNA-templated transcription"/>
    <property type="evidence" value="ECO:0007669"/>
    <property type="project" value="InterPro"/>
</dbReference>
<keyword evidence="7" id="KW-0539">Nucleus</keyword>
<dbReference type="EMBL" id="KZ679263">
    <property type="protein sequence ID" value="PTB40239.1"/>
    <property type="molecule type" value="Genomic_DNA"/>
</dbReference>
<dbReference type="Pfam" id="PF04082">
    <property type="entry name" value="Fungal_trans"/>
    <property type="match status" value="1"/>
</dbReference>
<evidence type="ECO:0000259" key="10">
    <source>
        <dbReference type="PROSITE" id="PS50048"/>
    </source>
</evidence>
<dbReference type="Gene3D" id="4.10.240.10">
    <property type="entry name" value="Zn(2)-C6 fungal-type DNA-binding domain"/>
    <property type="match status" value="1"/>
</dbReference>
<keyword evidence="5" id="KW-0805">Transcription regulation</keyword>
<sequence length="892" mass="99233">MAGHVCSECGAAFRRAEHLLRHRTRHLGQRPFSCPHCRRAFSRKDTLQRHLPLHEGSHRDRQQSRAKRVKRACRECSRSKLRCDGHQPCSRCLSRNQLCSYRHPQSSQSSNDDPRYMSTAIDRSPKSGHSDAELQEPRPTTHGAGDSGSSPGMSTRSDGLPTPVVPTAVAGEQLLSIPSGYGAAPECSETPQHTNALHPGFDFASLAFGLQSSDPYPLDLAAQDPSFWDSFLDLGSLHQCPNAGFPQAMIPEISSPSQAGALISASDSGQHLPESRAPVPSFLAARASPEPNLGQAMRFDDYIHNAWKYQSARIGKGQATPLIMGAFDPILSSREKDAIWCAEDLAHVGPLPKQKYDQIVANFEALNGTAKVGYKQFSTGAFPSITACNAFMQLFFEEFDPLFPFIHKPSFDPCYEHWLVLLALVTIGCRYSRVPAAADCVVVFQEFLRRAFHVAIEEDYGATREPWLAQAGLLNQIGMQFSGDLRLTESAQSIRSLIASVCRKVNCFNEIGRRIDGIDPEQSCTEAWKLWSRKESMCRLAYSVWLLDSQNALFFDLPPIIPTDLLRLKLPGPEELWRAPTAAAWLEVLRKQGECGAERPLSIRQELNNLYRTKTYPQNLGDFSTLLLVLGIFRTALRYRHCLEDGFWSPPGFTANDLQPDDTLDMAQETSFPGNSRAMEYLRILCSGIEELPRLSSLKSAILIHYHSIGILLGISLGELFCYCGYRVSSDDILDCQKRLRIWVRQRGGEARQVALHAGKLYRCIRHSNMHAYFEGHAMTVSCQALWIYGEISGVPAQQDVERVLDQDEIGVPATFRLDQKNSQHDEQTWLKHGARMRPYLAGVGCIIGPDGAARLIQEVARVLCAASAWGRCQAMGKGLQLLHRIRSAAAS</sequence>
<dbReference type="FunFam" id="3.30.160.60:FF:000100">
    <property type="entry name" value="Zinc finger 45-like"/>
    <property type="match status" value="1"/>
</dbReference>
<keyword evidence="4" id="KW-0862">Zinc</keyword>
<dbReference type="InterPro" id="IPR007219">
    <property type="entry name" value="XnlR_reg_dom"/>
</dbReference>
<dbReference type="GO" id="GO:0003677">
    <property type="term" value="F:DNA binding"/>
    <property type="evidence" value="ECO:0007669"/>
    <property type="project" value="InterPro"/>
</dbReference>
<dbReference type="PROSITE" id="PS50048">
    <property type="entry name" value="ZN2_CY6_FUNGAL_2"/>
    <property type="match status" value="1"/>
</dbReference>
<dbReference type="PROSITE" id="PS00463">
    <property type="entry name" value="ZN2_CY6_FUNGAL_1"/>
    <property type="match status" value="1"/>
</dbReference>
<feature type="compositionally biased region" description="Polar residues" evidence="9">
    <location>
        <begin position="102"/>
        <end position="111"/>
    </location>
</feature>
<keyword evidence="2" id="KW-0677">Repeat</keyword>
<dbReference type="PROSITE" id="PS00028">
    <property type="entry name" value="ZINC_FINGER_C2H2_1"/>
    <property type="match status" value="2"/>
</dbReference>
<feature type="region of interest" description="Disordered" evidence="9">
    <location>
        <begin position="50"/>
        <end position="69"/>
    </location>
</feature>
<dbReference type="CDD" id="cd00067">
    <property type="entry name" value="GAL4"/>
    <property type="match status" value="1"/>
</dbReference>
<dbReference type="Pfam" id="PF00172">
    <property type="entry name" value="Zn_clus"/>
    <property type="match status" value="1"/>
</dbReference>
<reference evidence="12 13" key="1">
    <citation type="submission" date="2016-07" db="EMBL/GenBank/DDBJ databases">
        <title>Multiple horizontal gene transfer events from other fungi enriched the ability of initially mycotrophic Trichoderma (Ascomycota) to feed on dead plant biomass.</title>
        <authorList>
            <consortium name="DOE Joint Genome Institute"/>
            <person name="Aerts A."/>
            <person name="Atanasova L."/>
            <person name="Chenthamara K."/>
            <person name="Zhang J."/>
            <person name="Grujic M."/>
            <person name="Henrissat B."/>
            <person name="Kuo A."/>
            <person name="Salamov A."/>
            <person name="Lipzen A."/>
            <person name="Labutti K."/>
            <person name="Barry K."/>
            <person name="Miao Y."/>
            <person name="Rahimi M.J."/>
            <person name="Shen Q."/>
            <person name="Grigoriev I.V."/>
            <person name="Kubicek C.P."/>
            <person name="Druzhinina I.S."/>
        </authorList>
    </citation>
    <scope>NUCLEOTIDE SEQUENCE [LARGE SCALE GENOMIC DNA]</scope>
    <source>
        <strain evidence="12 13">CBS 433.97</strain>
    </source>
</reference>
<dbReference type="Proteomes" id="UP000240493">
    <property type="component" value="Unassembled WGS sequence"/>
</dbReference>
<gene>
    <name evidence="12" type="ORF">M441DRAFT_59043</name>
</gene>
<proteinExistence type="predicted"/>
<dbReference type="SUPFAM" id="SSF57701">
    <property type="entry name" value="Zn2/Cys6 DNA-binding domain"/>
    <property type="match status" value="1"/>
</dbReference>
<dbReference type="Gene3D" id="3.30.160.60">
    <property type="entry name" value="Classic Zinc Finger"/>
    <property type="match status" value="2"/>
</dbReference>
<dbReference type="SMART" id="SM00066">
    <property type="entry name" value="GAL4"/>
    <property type="match status" value="1"/>
</dbReference>
<dbReference type="OrthoDB" id="1405595at2759"/>
<dbReference type="SMART" id="SM00355">
    <property type="entry name" value="ZnF_C2H2"/>
    <property type="match status" value="2"/>
</dbReference>
<dbReference type="InterPro" id="IPR001138">
    <property type="entry name" value="Zn2Cys6_DnaBD"/>
</dbReference>
<evidence type="ECO:0000256" key="7">
    <source>
        <dbReference type="ARBA" id="ARBA00023242"/>
    </source>
</evidence>
<feature type="domain" description="C2H2-type" evidence="11">
    <location>
        <begin position="4"/>
        <end position="31"/>
    </location>
</feature>
<evidence type="ECO:0000313" key="13">
    <source>
        <dbReference type="Proteomes" id="UP000240493"/>
    </source>
</evidence>
<feature type="domain" description="C2H2-type" evidence="11">
    <location>
        <begin position="32"/>
        <end position="59"/>
    </location>
</feature>
<evidence type="ECO:0000256" key="6">
    <source>
        <dbReference type="ARBA" id="ARBA00023163"/>
    </source>
</evidence>
<dbReference type="GO" id="GO:0000981">
    <property type="term" value="F:DNA-binding transcription factor activity, RNA polymerase II-specific"/>
    <property type="evidence" value="ECO:0007669"/>
    <property type="project" value="InterPro"/>
</dbReference>
<accession>A0A2T3Z601</accession>
<dbReference type="InterPro" id="IPR036864">
    <property type="entry name" value="Zn2-C6_fun-type_DNA-bd_sf"/>
</dbReference>
<protein>
    <recommendedName>
        <fullName evidence="14">C2H2-type domain-containing protein</fullName>
    </recommendedName>
</protein>
<dbReference type="AlphaFoldDB" id="A0A2T3Z601"/>
<dbReference type="SUPFAM" id="SSF57667">
    <property type="entry name" value="beta-beta-alpha zinc fingers"/>
    <property type="match status" value="1"/>
</dbReference>
<feature type="compositionally biased region" description="Basic and acidic residues" evidence="9">
    <location>
        <begin position="50"/>
        <end position="63"/>
    </location>
</feature>
<evidence type="ECO:0000313" key="12">
    <source>
        <dbReference type="EMBL" id="PTB40239.1"/>
    </source>
</evidence>
<evidence type="ECO:0000256" key="3">
    <source>
        <dbReference type="ARBA" id="ARBA00022771"/>
    </source>
</evidence>
<dbReference type="PROSITE" id="PS50157">
    <property type="entry name" value="ZINC_FINGER_C2H2_2"/>
    <property type="match status" value="2"/>
</dbReference>
<evidence type="ECO:0000256" key="4">
    <source>
        <dbReference type="ARBA" id="ARBA00022833"/>
    </source>
</evidence>
<evidence type="ECO:0000256" key="2">
    <source>
        <dbReference type="ARBA" id="ARBA00022737"/>
    </source>
</evidence>
<evidence type="ECO:0000256" key="5">
    <source>
        <dbReference type="ARBA" id="ARBA00023015"/>
    </source>
</evidence>
<organism evidence="12 13">
    <name type="scientific">Trichoderma asperellum (strain ATCC 204424 / CBS 433.97 / NBRC 101777)</name>
    <dbReference type="NCBI Taxonomy" id="1042311"/>
    <lineage>
        <taxon>Eukaryota</taxon>
        <taxon>Fungi</taxon>
        <taxon>Dikarya</taxon>
        <taxon>Ascomycota</taxon>
        <taxon>Pezizomycotina</taxon>
        <taxon>Sordariomycetes</taxon>
        <taxon>Hypocreomycetidae</taxon>
        <taxon>Hypocreales</taxon>
        <taxon>Hypocreaceae</taxon>
        <taxon>Trichoderma</taxon>
    </lineage>
</organism>
<name>A0A2T3Z601_TRIA4</name>
<evidence type="ECO:0000256" key="1">
    <source>
        <dbReference type="ARBA" id="ARBA00022723"/>
    </source>
</evidence>
<evidence type="ECO:0000256" key="8">
    <source>
        <dbReference type="PROSITE-ProRule" id="PRU00042"/>
    </source>
</evidence>
<feature type="compositionally biased region" description="Basic and acidic residues" evidence="9">
    <location>
        <begin position="123"/>
        <end position="136"/>
    </location>
</feature>
<keyword evidence="13" id="KW-1185">Reference proteome</keyword>
<dbReference type="GO" id="GO:0008270">
    <property type="term" value="F:zinc ion binding"/>
    <property type="evidence" value="ECO:0007669"/>
    <property type="project" value="UniProtKB-KW"/>
</dbReference>
<dbReference type="InterPro" id="IPR036236">
    <property type="entry name" value="Znf_C2H2_sf"/>
</dbReference>
<dbReference type="InterPro" id="IPR013087">
    <property type="entry name" value="Znf_C2H2_type"/>
</dbReference>
<dbReference type="PANTHER" id="PTHR47660:SF2">
    <property type="entry name" value="TRANSCRIPTION FACTOR WITH C2H2 AND ZN(2)-CYS(6) DNA BINDING DOMAIN (EUROFUNG)"/>
    <property type="match status" value="1"/>
</dbReference>
<evidence type="ECO:0008006" key="14">
    <source>
        <dbReference type="Google" id="ProtNLM"/>
    </source>
</evidence>
<keyword evidence="3 8" id="KW-0863">Zinc-finger</keyword>
<feature type="domain" description="Zn(2)-C6 fungal-type" evidence="10">
    <location>
        <begin position="72"/>
        <end position="101"/>
    </location>
</feature>
<dbReference type="CDD" id="cd12148">
    <property type="entry name" value="fungal_TF_MHR"/>
    <property type="match status" value="1"/>
</dbReference>
<feature type="compositionally biased region" description="Polar residues" evidence="9">
    <location>
        <begin position="147"/>
        <end position="157"/>
    </location>
</feature>